<reference evidence="4" key="2">
    <citation type="submission" date="2022-03" db="EMBL/GenBank/DDBJ databases">
        <title>Draft title - Genomic analysis of global carrot germplasm unveils the trajectory of domestication and the origin of high carotenoid orange carrot.</title>
        <authorList>
            <person name="Iorizzo M."/>
            <person name="Ellison S."/>
            <person name="Senalik D."/>
            <person name="Macko-Podgorni A."/>
            <person name="Grzebelus D."/>
            <person name="Bostan H."/>
            <person name="Rolling W."/>
            <person name="Curaba J."/>
            <person name="Simon P."/>
        </authorList>
    </citation>
    <scope>NUCLEOTIDE SEQUENCE</scope>
    <source>
        <tissue evidence="4">Leaf</tissue>
    </source>
</reference>
<dbReference type="InterPro" id="IPR044823">
    <property type="entry name" value="ASIL1/2-like"/>
</dbReference>
<sequence length="291" mass="33222">MASPSSSPSNNKAPIFNPTNSPKSATPTIKKPQPLPWTHQETINLIQSYQDKWYSLKKGQLKSSQWEEVSVTVAARCGYDQPSKSATQCRHKIEKLRKRYRAERLKPYPDSWPYFDMMDCMETGPFPVTMARPVSMVQCDQDSDDSDVDCNLNKSRSINRIVKGGNCGNVGSVERNVRAFGGSRKPSIGKRKDFYEIDEEEEDEEVDDEGEGEEGGEGSRVVMELAGQIRTFAENFVRVEQKKVQMMRETAKYQMEMENKRMKMIIESQKKIVETIHEAFSDSHKKMKTAP</sequence>
<evidence type="ECO:0000313" key="5">
    <source>
        <dbReference type="Proteomes" id="UP000077755"/>
    </source>
</evidence>
<feature type="region of interest" description="Disordered" evidence="1">
    <location>
        <begin position="198"/>
        <end position="219"/>
    </location>
</feature>
<name>A0A166FJQ1_DAUCS</name>
<dbReference type="EMBL" id="LNRQ01000001">
    <property type="protein sequence ID" value="KZN07857.1"/>
    <property type="molecule type" value="Genomic_DNA"/>
</dbReference>
<dbReference type="InterPro" id="IPR044822">
    <property type="entry name" value="Myb_DNA-bind_4"/>
</dbReference>
<gene>
    <name evidence="3" type="ORF">DCAR_000526</name>
    <name evidence="4" type="ORF">DCAR_0100294</name>
</gene>
<dbReference type="Pfam" id="PF13837">
    <property type="entry name" value="Myb_DNA-bind_4"/>
    <property type="match status" value="1"/>
</dbReference>
<feature type="compositionally biased region" description="Acidic residues" evidence="1">
    <location>
        <begin position="198"/>
        <end position="216"/>
    </location>
</feature>
<dbReference type="GO" id="GO:0010555">
    <property type="term" value="P:response to mannitol"/>
    <property type="evidence" value="ECO:0007669"/>
    <property type="project" value="EnsemblPlants"/>
</dbReference>
<dbReference type="GO" id="GO:0009651">
    <property type="term" value="P:response to salt stress"/>
    <property type="evidence" value="ECO:0007669"/>
    <property type="project" value="EnsemblPlants"/>
</dbReference>
<dbReference type="AlphaFoldDB" id="A0A166FJQ1"/>
<dbReference type="EMBL" id="CP093343">
    <property type="protein sequence ID" value="WOG81149.1"/>
    <property type="molecule type" value="Genomic_DNA"/>
</dbReference>
<keyword evidence="5" id="KW-1185">Reference proteome</keyword>
<feature type="region of interest" description="Disordered" evidence="1">
    <location>
        <begin position="1"/>
        <end position="36"/>
    </location>
</feature>
<dbReference type="PANTHER" id="PTHR31307">
    <property type="entry name" value="TRIHELIX TRANSCRIPTION FACTOR ASIL2"/>
    <property type="match status" value="1"/>
</dbReference>
<dbReference type="Proteomes" id="UP000077755">
    <property type="component" value="Chromosome 1"/>
</dbReference>
<evidence type="ECO:0000313" key="4">
    <source>
        <dbReference type="EMBL" id="WOG81149.1"/>
    </source>
</evidence>
<dbReference type="SMART" id="SM00595">
    <property type="entry name" value="MADF"/>
    <property type="match status" value="1"/>
</dbReference>
<feature type="domain" description="Myb/SANT-like DNA-binding" evidence="2">
    <location>
        <begin position="37"/>
        <end position="119"/>
    </location>
</feature>
<dbReference type="Gene3D" id="1.10.10.60">
    <property type="entry name" value="Homeodomain-like"/>
    <property type="match status" value="1"/>
</dbReference>
<evidence type="ECO:0000259" key="2">
    <source>
        <dbReference type="Pfam" id="PF13837"/>
    </source>
</evidence>
<dbReference type="FunFam" id="1.10.10.60:FF:000152">
    <property type="entry name" value="Trihelix transcription factor ASIL2"/>
    <property type="match status" value="1"/>
</dbReference>
<protein>
    <recommendedName>
        <fullName evidence="2">Myb/SANT-like DNA-binding domain-containing protein</fullName>
    </recommendedName>
</protein>
<proteinExistence type="predicted"/>
<dbReference type="KEGG" id="dcr:108204152"/>
<organism evidence="3">
    <name type="scientific">Daucus carota subsp. sativus</name>
    <name type="common">Carrot</name>
    <dbReference type="NCBI Taxonomy" id="79200"/>
    <lineage>
        <taxon>Eukaryota</taxon>
        <taxon>Viridiplantae</taxon>
        <taxon>Streptophyta</taxon>
        <taxon>Embryophyta</taxon>
        <taxon>Tracheophyta</taxon>
        <taxon>Spermatophyta</taxon>
        <taxon>Magnoliopsida</taxon>
        <taxon>eudicotyledons</taxon>
        <taxon>Gunneridae</taxon>
        <taxon>Pentapetalae</taxon>
        <taxon>asterids</taxon>
        <taxon>campanulids</taxon>
        <taxon>Apiales</taxon>
        <taxon>Apiaceae</taxon>
        <taxon>Apioideae</taxon>
        <taxon>Scandiceae</taxon>
        <taxon>Daucinae</taxon>
        <taxon>Daucus</taxon>
        <taxon>Daucus sect. Daucus</taxon>
    </lineage>
</organism>
<accession>A0A166FJQ1</accession>
<evidence type="ECO:0000256" key="1">
    <source>
        <dbReference type="SAM" id="MobiDB-lite"/>
    </source>
</evidence>
<reference evidence="3" key="1">
    <citation type="journal article" date="2016" name="Nat. Genet.">
        <title>A high-quality carrot genome assembly provides new insights into carotenoid accumulation and asterid genome evolution.</title>
        <authorList>
            <person name="Iorizzo M."/>
            <person name="Ellison S."/>
            <person name="Senalik D."/>
            <person name="Zeng P."/>
            <person name="Satapoomin P."/>
            <person name="Huang J."/>
            <person name="Bowman M."/>
            <person name="Iovene M."/>
            <person name="Sanseverino W."/>
            <person name="Cavagnaro P."/>
            <person name="Yildiz M."/>
            <person name="Macko-Podgorni A."/>
            <person name="Moranska E."/>
            <person name="Grzebelus E."/>
            <person name="Grzebelus D."/>
            <person name="Ashrafi H."/>
            <person name="Zheng Z."/>
            <person name="Cheng S."/>
            <person name="Spooner D."/>
            <person name="Van Deynze A."/>
            <person name="Simon P."/>
        </authorList>
    </citation>
    <scope>NUCLEOTIDE SEQUENCE [LARGE SCALE GENOMIC DNA]</scope>
    <source>
        <tissue evidence="3">Leaf</tissue>
    </source>
</reference>
<evidence type="ECO:0000313" key="3">
    <source>
        <dbReference type="EMBL" id="KZN07857.1"/>
    </source>
</evidence>
<dbReference type="STRING" id="79200.A0A166FJQ1"/>
<dbReference type="Gramene" id="KZN07857">
    <property type="protein sequence ID" value="KZN07857"/>
    <property type="gene ID" value="DCAR_000526"/>
</dbReference>
<dbReference type="GO" id="GO:0005634">
    <property type="term" value="C:nucleus"/>
    <property type="evidence" value="ECO:0007669"/>
    <property type="project" value="EnsemblPlants"/>
</dbReference>
<dbReference type="GO" id="GO:0009755">
    <property type="term" value="P:hormone-mediated signaling pathway"/>
    <property type="evidence" value="ECO:0007669"/>
    <property type="project" value="EnsemblPlants"/>
</dbReference>
<dbReference type="PANTHER" id="PTHR31307:SF3">
    <property type="entry name" value="HOMEODOMAIN-LIKE SUPERFAMILY PROTEIN"/>
    <property type="match status" value="1"/>
</dbReference>
<dbReference type="OMA" id="WRMEMEN"/>
<dbReference type="OrthoDB" id="1901794at2759"/>
<feature type="compositionally biased region" description="Polar residues" evidence="1">
    <location>
        <begin position="17"/>
        <end position="27"/>
    </location>
</feature>
<feature type="compositionally biased region" description="Low complexity" evidence="1">
    <location>
        <begin position="1"/>
        <end position="11"/>
    </location>
</feature>